<protein>
    <recommendedName>
        <fullName evidence="7">Ig-like domain-containing protein</fullName>
    </recommendedName>
</protein>
<name>A0A9D3RTL4_ANGAN</name>
<keyword evidence="1 6" id="KW-0732">Signal</keyword>
<evidence type="ECO:0000256" key="2">
    <source>
        <dbReference type="ARBA" id="ARBA00023157"/>
    </source>
</evidence>
<dbReference type="Pfam" id="PF13927">
    <property type="entry name" value="Ig_3"/>
    <property type="match status" value="2"/>
</dbReference>
<evidence type="ECO:0000256" key="4">
    <source>
        <dbReference type="ARBA" id="ARBA00023319"/>
    </source>
</evidence>
<evidence type="ECO:0000313" key="9">
    <source>
        <dbReference type="Proteomes" id="UP001044222"/>
    </source>
</evidence>
<dbReference type="InterPro" id="IPR013783">
    <property type="entry name" value="Ig-like_fold"/>
</dbReference>
<evidence type="ECO:0000313" key="8">
    <source>
        <dbReference type="EMBL" id="KAG5842490.1"/>
    </source>
</evidence>
<evidence type="ECO:0000259" key="7">
    <source>
        <dbReference type="PROSITE" id="PS50835"/>
    </source>
</evidence>
<dbReference type="InterPro" id="IPR036179">
    <property type="entry name" value="Ig-like_dom_sf"/>
</dbReference>
<keyword evidence="5" id="KW-1133">Transmembrane helix</keyword>
<dbReference type="InterPro" id="IPR013098">
    <property type="entry name" value="Ig_I-set"/>
</dbReference>
<feature type="domain" description="Ig-like" evidence="7">
    <location>
        <begin position="313"/>
        <end position="405"/>
    </location>
</feature>
<gene>
    <name evidence="8" type="ORF">ANANG_G00178170</name>
</gene>
<keyword evidence="5" id="KW-0472">Membrane</keyword>
<feature type="domain" description="Ig-like" evidence="7">
    <location>
        <begin position="226"/>
        <end position="307"/>
    </location>
</feature>
<dbReference type="PANTHER" id="PTHR44337">
    <property type="entry name" value="CARCINOEMBRYONIC ANTIGEN-RELATED CELL ADHESION MOLECULE 8"/>
    <property type="match status" value="1"/>
</dbReference>
<dbReference type="Gene3D" id="2.60.40.10">
    <property type="entry name" value="Immunoglobulins"/>
    <property type="match status" value="4"/>
</dbReference>
<dbReference type="PANTHER" id="PTHR44337:SF20">
    <property type="entry name" value="CARCINOEMBRYONIC ANTIGEN-RELATED CELL ADHESION MOLECULE 5-RELATED"/>
    <property type="match status" value="1"/>
</dbReference>
<keyword evidence="4" id="KW-0393">Immunoglobulin domain</keyword>
<keyword evidence="9" id="KW-1185">Reference proteome</keyword>
<evidence type="ECO:0000256" key="6">
    <source>
        <dbReference type="SAM" id="SignalP"/>
    </source>
</evidence>
<dbReference type="SMART" id="SM00408">
    <property type="entry name" value="IGc2"/>
    <property type="match status" value="3"/>
</dbReference>
<feature type="domain" description="Ig-like" evidence="7">
    <location>
        <begin position="134"/>
        <end position="223"/>
    </location>
</feature>
<keyword evidence="2" id="KW-1015">Disulfide bond</keyword>
<reference evidence="8" key="1">
    <citation type="submission" date="2021-01" db="EMBL/GenBank/DDBJ databases">
        <title>A chromosome-scale assembly of European eel, Anguilla anguilla.</title>
        <authorList>
            <person name="Henkel C."/>
            <person name="Jong-Raadsen S.A."/>
            <person name="Dufour S."/>
            <person name="Weltzien F.-A."/>
            <person name="Palstra A.P."/>
            <person name="Pelster B."/>
            <person name="Spaink H.P."/>
            <person name="Van Den Thillart G.E."/>
            <person name="Jansen H."/>
            <person name="Zahm M."/>
            <person name="Klopp C."/>
            <person name="Cedric C."/>
            <person name="Louis A."/>
            <person name="Berthelot C."/>
            <person name="Parey E."/>
            <person name="Roest Crollius H."/>
            <person name="Montfort J."/>
            <person name="Robinson-Rechavi M."/>
            <person name="Bucao C."/>
            <person name="Bouchez O."/>
            <person name="Gislard M."/>
            <person name="Lluch J."/>
            <person name="Milhes M."/>
            <person name="Lampietro C."/>
            <person name="Lopez Roques C."/>
            <person name="Donnadieu C."/>
            <person name="Braasch I."/>
            <person name="Desvignes T."/>
            <person name="Postlethwait J."/>
            <person name="Bobe J."/>
            <person name="Guiguen Y."/>
            <person name="Dirks R."/>
        </authorList>
    </citation>
    <scope>NUCLEOTIDE SEQUENCE</scope>
    <source>
        <strain evidence="8">Tag_6206</strain>
        <tissue evidence="8">Liver</tissue>
    </source>
</reference>
<keyword evidence="5" id="KW-0812">Transmembrane</keyword>
<organism evidence="8 9">
    <name type="scientific">Anguilla anguilla</name>
    <name type="common">European freshwater eel</name>
    <name type="synonym">Muraena anguilla</name>
    <dbReference type="NCBI Taxonomy" id="7936"/>
    <lineage>
        <taxon>Eukaryota</taxon>
        <taxon>Metazoa</taxon>
        <taxon>Chordata</taxon>
        <taxon>Craniata</taxon>
        <taxon>Vertebrata</taxon>
        <taxon>Euteleostomi</taxon>
        <taxon>Actinopterygii</taxon>
        <taxon>Neopterygii</taxon>
        <taxon>Teleostei</taxon>
        <taxon>Anguilliformes</taxon>
        <taxon>Anguillidae</taxon>
        <taxon>Anguilla</taxon>
    </lineage>
</organism>
<dbReference type="EMBL" id="JAFIRN010000009">
    <property type="protein sequence ID" value="KAG5842490.1"/>
    <property type="molecule type" value="Genomic_DNA"/>
</dbReference>
<keyword evidence="3" id="KW-0325">Glycoprotein</keyword>
<dbReference type="SMART" id="SM00409">
    <property type="entry name" value="IG"/>
    <property type="match status" value="4"/>
</dbReference>
<dbReference type="PROSITE" id="PS50835">
    <property type="entry name" value="IG_LIKE"/>
    <property type="match status" value="3"/>
</dbReference>
<dbReference type="Proteomes" id="UP001044222">
    <property type="component" value="Chromosome 9"/>
</dbReference>
<proteinExistence type="predicted"/>
<feature type="chain" id="PRO_5038538288" description="Ig-like domain-containing protein" evidence="6">
    <location>
        <begin position="23"/>
        <end position="506"/>
    </location>
</feature>
<feature type="transmembrane region" description="Helical" evidence="5">
    <location>
        <begin position="469"/>
        <end position="492"/>
    </location>
</feature>
<accession>A0A9D3RTL4</accession>
<dbReference type="InterPro" id="IPR007110">
    <property type="entry name" value="Ig-like_dom"/>
</dbReference>
<sequence length="506" mass="53254">MDFHNLAFLTVLLLSALGCCAGQKQALKPGNLDYLVGQNVSFVTTIDPLTQQFVVITWTFNSGSGPVPIISSATKGESVADAYKDRVVFNRTTGSLVLKAVTISDTGDYSISMVQDTGVQIPGENKLTVYESVSNVVATANVTNPVEFNDTVSLTCTATGSKLTYSWLSGGAALVATDHMQLSKDSSVLTILSILRADKGPFACTASNPLTTKTSSPLTFNISYGPEEISMTASPQQPVHSTKSNITLTCSAKSSPAAQYDWLFNGENLKKPGPVLTLTDIQKTQGGNYTCLASNPNTKRYLASTVAQISLMEKISGAAVTGPTANLIAGNSSANISCQAAKGTIVTTKWLKDGKPLSPSDRVTIFADKSSVGISRVEKTDSGEYQCELSNPVSTNSASYKMIVNYGPEAVAIKGVAAVEDVKKAVYELEKAAYVDSGKYECVASNNVTGKTASAVHTLSVKEKIEEGLSGGAIAGIVIAVLVALLIIALIARCMTKKKKVTESPY</sequence>
<comment type="caution">
    <text evidence="8">The sequence shown here is derived from an EMBL/GenBank/DDBJ whole genome shotgun (WGS) entry which is preliminary data.</text>
</comment>
<dbReference type="Pfam" id="PF07679">
    <property type="entry name" value="I-set"/>
    <property type="match status" value="1"/>
</dbReference>
<feature type="signal peptide" evidence="6">
    <location>
        <begin position="1"/>
        <end position="22"/>
    </location>
</feature>
<dbReference type="InterPro" id="IPR003598">
    <property type="entry name" value="Ig_sub2"/>
</dbReference>
<dbReference type="InterPro" id="IPR052598">
    <property type="entry name" value="IgSF_CEA-related"/>
</dbReference>
<dbReference type="AlphaFoldDB" id="A0A9D3RTL4"/>
<evidence type="ECO:0000256" key="1">
    <source>
        <dbReference type="ARBA" id="ARBA00022729"/>
    </source>
</evidence>
<dbReference type="SUPFAM" id="SSF48726">
    <property type="entry name" value="Immunoglobulin"/>
    <property type="match status" value="4"/>
</dbReference>
<evidence type="ECO:0000256" key="3">
    <source>
        <dbReference type="ARBA" id="ARBA00023180"/>
    </source>
</evidence>
<dbReference type="InterPro" id="IPR003599">
    <property type="entry name" value="Ig_sub"/>
</dbReference>
<evidence type="ECO:0000256" key="5">
    <source>
        <dbReference type="SAM" id="Phobius"/>
    </source>
</evidence>